<dbReference type="Proteomes" id="UP000612282">
    <property type="component" value="Unassembled WGS sequence"/>
</dbReference>
<evidence type="ECO:0000259" key="3">
    <source>
        <dbReference type="PROSITE" id="PS51819"/>
    </source>
</evidence>
<accession>A0ABQ3X5U7</accession>
<keyword evidence="5" id="KW-1185">Reference proteome</keyword>
<evidence type="ECO:0000256" key="2">
    <source>
        <dbReference type="ARBA" id="ARBA00022723"/>
    </source>
</evidence>
<dbReference type="NCBIfam" id="TIGR03081">
    <property type="entry name" value="metmalonyl_epim"/>
    <property type="match status" value="1"/>
</dbReference>
<evidence type="ECO:0000313" key="4">
    <source>
        <dbReference type="EMBL" id="GID53864.1"/>
    </source>
</evidence>
<evidence type="ECO:0000256" key="1">
    <source>
        <dbReference type="ARBA" id="ARBA00009308"/>
    </source>
</evidence>
<dbReference type="SUPFAM" id="SSF54593">
    <property type="entry name" value="Glyoxalase/Bleomycin resistance protein/Dihydroxybiphenyl dioxygenase"/>
    <property type="match status" value="1"/>
</dbReference>
<dbReference type="EMBL" id="BOMG01000035">
    <property type="protein sequence ID" value="GID53864.1"/>
    <property type="molecule type" value="Genomic_DNA"/>
</dbReference>
<dbReference type="PANTHER" id="PTHR43048:SF3">
    <property type="entry name" value="METHYLMALONYL-COA EPIMERASE, MITOCHONDRIAL"/>
    <property type="match status" value="1"/>
</dbReference>
<comment type="caution">
    <text evidence="4">The sequence shown here is derived from an EMBL/GenBank/DDBJ whole genome shotgun (WGS) entry which is preliminary data.</text>
</comment>
<gene>
    <name evidence="4" type="primary">mce</name>
    <name evidence="4" type="ORF">Aco03nite_022680</name>
</gene>
<comment type="similarity">
    <text evidence="1">Belongs to the methylmalonyl-CoA epimerase family.</text>
</comment>
<dbReference type="InterPro" id="IPR017515">
    <property type="entry name" value="MeMalonyl-CoA_epimerase"/>
</dbReference>
<dbReference type="InterPro" id="IPR037523">
    <property type="entry name" value="VOC_core"/>
</dbReference>
<reference evidence="4 5" key="1">
    <citation type="submission" date="2021-01" db="EMBL/GenBank/DDBJ databases">
        <title>Whole genome shotgun sequence of Actinoplanes couchii NBRC 106145.</title>
        <authorList>
            <person name="Komaki H."/>
            <person name="Tamura T."/>
        </authorList>
    </citation>
    <scope>NUCLEOTIDE SEQUENCE [LARGE SCALE GENOMIC DNA]</scope>
    <source>
        <strain evidence="4 5">NBRC 106145</strain>
    </source>
</reference>
<sequence length="160" mass="16740">MIDNTPSTGAAENVTFPGLLRIDHVGIAVPDLDEAIRFHQETFGLRCVHQEINEEQGVREAMLAVGDGDGPRIQLLAPARPDSAIAKFIGRSGPGLQQLAYTVADVEAAAAALRARGLRLLYDAPKRGTAGSRINFVHPKDAGGVLVELVEPAAGGTPAG</sequence>
<dbReference type="CDD" id="cd07249">
    <property type="entry name" value="MMCE"/>
    <property type="match status" value="1"/>
</dbReference>
<dbReference type="InterPro" id="IPR051785">
    <property type="entry name" value="MMCE/EMCE_epimerase"/>
</dbReference>
<protein>
    <submittedName>
        <fullName evidence="4">Methylmalonyl-CoA epimerase</fullName>
    </submittedName>
</protein>
<dbReference type="Gene3D" id="3.10.180.10">
    <property type="entry name" value="2,3-Dihydroxybiphenyl 1,2-Dioxygenase, domain 1"/>
    <property type="match status" value="1"/>
</dbReference>
<dbReference type="InterPro" id="IPR029068">
    <property type="entry name" value="Glyas_Bleomycin-R_OHBP_Dase"/>
</dbReference>
<organism evidence="4 5">
    <name type="scientific">Actinoplanes couchii</name>
    <dbReference type="NCBI Taxonomy" id="403638"/>
    <lineage>
        <taxon>Bacteria</taxon>
        <taxon>Bacillati</taxon>
        <taxon>Actinomycetota</taxon>
        <taxon>Actinomycetes</taxon>
        <taxon>Micromonosporales</taxon>
        <taxon>Micromonosporaceae</taxon>
        <taxon>Actinoplanes</taxon>
    </lineage>
</organism>
<evidence type="ECO:0000313" key="5">
    <source>
        <dbReference type="Proteomes" id="UP000612282"/>
    </source>
</evidence>
<keyword evidence="2" id="KW-0479">Metal-binding</keyword>
<dbReference type="Pfam" id="PF13669">
    <property type="entry name" value="Glyoxalase_4"/>
    <property type="match status" value="1"/>
</dbReference>
<name>A0ABQ3X5U7_9ACTN</name>
<proteinExistence type="inferred from homology"/>
<dbReference type="RefSeq" id="WP_203794983.1">
    <property type="nucleotide sequence ID" value="NZ_BAAAQE010000088.1"/>
</dbReference>
<dbReference type="PANTHER" id="PTHR43048">
    <property type="entry name" value="METHYLMALONYL-COA EPIMERASE"/>
    <property type="match status" value="1"/>
</dbReference>
<dbReference type="PROSITE" id="PS51819">
    <property type="entry name" value="VOC"/>
    <property type="match status" value="1"/>
</dbReference>
<feature type="domain" description="VOC" evidence="3">
    <location>
        <begin position="21"/>
        <end position="152"/>
    </location>
</feature>